<evidence type="ECO:0000313" key="1">
    <source>
        <dbReference type="EMBL" id="ADM96386.1"/>
    </source>
</evidence>
<sequence length="207" mass="23420">MMTVPTQEACAMLTAEGLASRAGWLRVYHADTVTREYDGYSEEYLMLGTGIPAHSYADGPSQSVAEGRTLRRSSDGLRWELIPDLRGRTVYDTQTRQPQVVSELGPLSTSLTLLPPANEFDCWNGVQWVTDIVAHQASLAQSARQERDTRRQVAHDRIRELTYAQELEMATEQEIRALKDWKIYLVQLSHIDPTHAPDIDWPIIPTN</sequence>
<dbReference type="Pfam" id="PF02413">
    <property type="entry name" value="Caudo_TAP"/>
    <property type="match status" value="1"/>
</dbReference>
<evidence type="ECO:0000313" key="2">
    <source>
        <dbReference type="Proteomes" id="UP000006859"/>
    </source>
</evidence>
<dbReference type="STRING" id="198628.Dda3937_04433"/>
<reference evidence="1 2" key="1">
    <citation type="journal article" date="2011" name="J. Bacteriol.">
        <title>Genome sequence of the plant-pathogenic bacterium Dickeya dadantii 3937.</title>
        <authorList>
            <person name="Glasner J.D."/>
            <person name="Yang C.H."/>
            <person name="Reverchon S."/>
            <person name="Hugouvieux-Cotte-Pattat N."/>
            <person name="Condemine G."/>
            <person name="Bohin J.P."/>
            <person name="Van Gijsegem F."/>
            <person name="Yang S."/>
            <person name="Franza T."/>
            <person name="Expert D."/>
            <person name="Plunkett G. III"/>
            <person name="San Francisco M.J."/>
            <person name="Charkowski A.O."/>
            <person name="Py B."/>
            <person name="Bell K."/>
            <person name="Rauscher L."/>
            <person name="Rodriguez-Palenzuela P."/>
            <person name="Toussaint A."/>
            <person name="Holeva M.C."/>
            <person name="He S.Y."/>
            <person name="Douet V."/>
            <person name="Boccara M."/>
            <person name="Blanco C."/>
            <person name="Toth I."/>
            <person name="Anderson B.D."/>
            <person name="Biehl B.S."/>
            <person name="Mau B."/>
            <person name="Flynn S.M."/>
            <person name="Barras F."/>
            <person name="Lindeberg M."/>
            <person name="Birch P.R."/>
            <person name="Tsuyumu S."/>
            <person name="Shi X."/>
            <person name="Hibbing M."/>
            <person name="Yap M.N."/>
            <person name="Carpentier M."/>
            <person name="Dassa E."/>
            <person name="Umehara M."/>
            <person name="Kim J.F."/>
            <person name="Rusch M."/>
            <person name="Soni P."/>
            <person name="Mayhew G.F."/>
            <person name="Fouts D.E."/>
            <person name="Gill S.R."/>
            <person name="Blattner F.R."/>
            <person name="Keen N.T."/>
            <person name="Perna N.T."/>
        </authorList>
    </citation>
    <scope>NUCLEOTIDE SEQUENCE [LARGE SCALE GENOMIC DNA]</scope>
    <source>
        <strain evidence="1 2">3937</strain>
    </source>
</reference>
<dbReference type="HOGENOM" id="CLU_094206_3_0_6"/>
<dbReference type="EMBL" id="CP002038">
    <property type="protein sequence ID" value="ADM96386.1"/>
    <property type="molecule type" value="Genomic_DNA"/>
</dbReference>
<name>E0SFL5_DICD3</name>
<gene>
    <name evidence="1" type="ordered locus">Dda3937_04433</name>
</gene>
<dbReference type="InterPro" id="IPR003458">
    <property type="entry name" value="Phage_T4_Gp38_tail_assem"/>
</dbReference>
<dbReference type="PANTHER" id="PTHR34413">
    <property type="entry name" value="PROPHAGE TAIL FIBER ASSEMBLY PROTEIN HOMOLOG TFAE-RELATED-RELATED"/>
    <property type="match status" value="1"/>
</dbReference>
<dbReference type="InterPro" id="IPR051220">
    <property type="entry name" value="TFA_Chaperone"/>
</dbReference>
<dbReference type="Proteomes" id="UP000006859">
    <property type="component" value="Chromosome"/>
</dbReference>
<dbReference type="AlphaFoldDB" id="E0SFL5"/>
<proteinExistence type="predicted"/>
<dbReference type="eggNOG" id="COG2110">
    <property type="taxonomic scope" value="Bacteria"/>
</dbReference>
<organism evidence="1 2">
    <name type="scientific">Dickeya dadantii (strain 3937)</name>
    <name type="common">Erwinia chrysanthemi (strain 3937)</name>
    <dbReference type="NCBI Taxonomy" id="198628"/>
    <lineage>
        <taxon>Bacteria</taxon>
        <taxon>Pseudomonadati</taxon>
        <taxon>Pseudomonadota</taxon>
        <taxon>Gammaproteobacteria</taxon>
        <taxon>Enterobacterales</taxon>
        <taxon>Pectobacteriaceae</taxon>
        <taxon>Dickeya</taxon>
    </lineage>
</organism>
<dbReference type="KEGG" id="ddd:Dda3937_04433"/>
<protein>
    <submittedName>
        <fullName evidence="1">Tail fiber assembly protein</fullName>
    </submittedName>
</protein>
<accession>E0SFL5</accession>
<dbReference type="PANTHER" id="PTHR34413:SF2">
    <property type="entry name" value="PROPHAGE TAIL FIBER ASSEMBLY PROTEIN HOMOLOG TFAE-RELATED"/>
    <property type="match status" value="1"/>
</dbReference>
<keyword evidence="2" id="KW-1185">Reference proteome</keyword>